<keyword evidence="2" id="KW-1185">Reference proteome</keyword>
<organism evidence="1 2">
    <name type="scientific">Acidocella aromatica</name>
    <dbReference type="NCBI Taxonomy" id="1303579"/>
    <lineage>
        <taxon>Bacteria</taxon>
        <taxon>Pseudomonadati</taxon>
        <taxon>Pseudomonadota</taxon>
        <taxon>Alphaproteobacteria</taxon>
        <taxon>Acetobacterales</taxon>
        <taxon>Acidocellaceae</taxon>
        <taxon>Acidocella</taxon>
    </lineage>
</organism>
<reference evidence="1 2" key="1">
    <citation type="submission" date="2020-08" db="EMBL/GenBank/DDBJ databases">
        <title>Genomic Encyclopedia of Type Strains, Phase IV (KMG-IV): sequencing the most valuable type-strain genomes for metagenomic binning, comparative biology and taxonomic classification.</title>
        <authorList>
            <person name="Goeker M."/>
        </authorList>
    </citation>
    <scope>NUCLEOTIDE SEQUENCE [LARGE SCALE GENOMIC DNA]</scope>
    <source>
        <strain evidence="1 2">DSM 27026</strain>
    </source>
</reference>
<protein>
    <submittedName>
        <fullName evidence="1">Uncharacterized protein</fullName>
    </submittedName>
</protein>
<name>A0A840V8M3_9PROT</name>
<dbReference type="AlphaFoldDB" id="A0A840V8M3"/>
<evidence type="ECO:0000313" key="1">
    <source>
        <dbReference type="EMBL" id="MBB5372063.1"/>
    </source>
</evidence>
<accession>A0A840V8M3</accession>
<comment type="caution">
    <text evidence="1">The sequence shown here is derived from an EMBL/GenBank/DDBJ whole genome shotgun (WGS) entry which is preliminary data.</text>
</comment>
<evidence type="ECO:0000313" key="2">
    <source>
        <dbReference type="Proteomes" id="UP000553706"/>
    </source>
</evidence>
<dbReference type="EMBL" id="JACHFJ010000001">
    <property type="protein sequence ID" value="MBB5372063.1"/>
    <property type="molecule type" value="Genomic_DNA"/>
</dbReference>
<proteinExistence type="predicted"/>
<sequence>MSEDSRIPVLFGQQPEAMDAVLAEEGVAVSSAGYVLRFALGAAHGLGCACCVARSPVAEALAVLFRARAMGTAPYFSRVVVLASPAGEASLRAALEGDALARARYRALDTPC</sequence>
<dbReference type="Proteomes" id="UP000553706">
    <property type="component" value="Unassembled WGS sequence"/>
</dbReference>
<gene>
    <name evidence="1" type="ORF">HNP71_000287</name>
</gene>
<dbReference type="RefSeq" id="WP_183265060.1">
    <property type="nucleotide sequence ID" value="NZ_JACHFJ010000001.1"/>
</dbReference>